<sequence>MAVELGGEERAPSAPIQENSENYELCSCARCDQPIRDKFLFKVLEQNYHEDCLRCSDCQQPFTSSCFFRQGQIYCRDDFMRSATSHSRFGPKCSRCGEFIEESNVVRKANGHVYHLNCFQCTICKRELSTGDQFYLIPMDGRLVCRTDYENATKEEMDCGNKRPRTTISAKSLETLKQAYQASSKPARHVREQLASETGLDMRVVQVWFQNRRAKEKRLKKDAGRRWGSGSFSTNSSFNKTFDSDSGSNDESLNGRSPLYGNATYMENSSDMDVHSEIGYDQSYMQEMNMAPGSIMAIHSMMPSEPSYIEMSMPPQMPQNPVQMMPSTPPQMQHTPPQLHNSIPVTMSQHPHPMMGINPYQHHLHLQHAQMVPVSVPASVYHQ</sequence>
<dbReference type="WBParaSite" id="ACRNAN_scaffold2635.g21320.t2">
    <property type="protein sequence ID" value="ACRNAN_scaffold2635.g21320.t2"/>
    <property type="gene ID" value="ACRNAN_scaffold2635.g21320"/>
</dbReference>
<dbReference type="Gene3D" id="1.10.10.60">
    <property type="entry name" value="Homeodomain-like"/>
    <property type="match status" value="1"/>
</dbReference>
<dbReference type="SMART" id="SM00389">
    <property type="entry name" value="HOX"/>
    <property type="match status" value="1"/>
</dbReference>
<dbReference type="GO" id="GO:0007409">
    <property type="term" value="P:axonogenesis"/>
    <property type="evidence" value="ECO:0007669"/>
    <property type="project" value="UniProtKB-ARBA"/>
</dbReference>
<evidence type="ECO:0000313" key="16">
    <source>
        <dbReference type="WBParaSite" id="ACRNAN_scaffold2635.g21320.t2"/>
    </source>
</evidence>
<evidence type="ECO:0000256" key="8">
    <source>
        <dbReference type="ARBA" id="ARBA00023242"/>
    </source>
</evidence>
<dbReference type="Gene3D" id="2.10.110.10">
    <property type="entry name" value="Cysteine Rich Protein"/>
    <property type="match status" value="2"/>
</dbReference>
<dbReference type="GO" id="GO:0000981">
    <property type="term" value="F:DNA-binding transcription factor activity, RNA polymerase II-specific"/>
    <property type="evidence" value="ECO:0007669"/>
    <property type="project" value="InterPro"/>
</dbReference>
<dbReference type="Proteomes" id="UP000887540">
    <property type="component" value="Unplaced"/>
</dbReference>
<dbReference type="SUPFAM" id="SSF46689">
    <property type="entry name" value="Homeodomain-like"/>
    <property type="match status" value="1"/>
</dbReference>
<dbReference type="FunFam" id="2.10.110.10:FF:000006">
    <property type="entry name" value="LIM homeobox transcription factor 1-beta"/>
    <property type="match status" value="1"/>
</dbReference>
<keyword evidence="7 9" id="KW-0371">Homeobox</keyword>
<dbReference type="PANTHER" id="PTHR24208:SF128">
    <property type="entry name" value="LIM3, ISOFORM G"/>
    <property type="match status" value="1"/>
</dbReference>
<dbReference type="InterPro" id="IPR001356">
    <property type="entry name" value="HD"/>
</dbReference>
<reference evidence="16" key="1">
    <citation type="submission" date="2022-11" db="UniProtKB">
        <authorList>
            <consortium name="WormBaseParasite"/>
        </authorList>
    </citation>
    <scope>IDENTIFICATION</scope>
</reference>
<dbReference type="GO" id="GO:0045944">
    <property type="term" value="P:positive regulation of transcription by RNA polymerase II"/>
    <property type="evidence" value="ECO:0007669"/>
    <property type="project" value="UniProtKB-ARBA"/>
</dbReference>
<name>A0A914DIS4_9BILA</name>
<evidence type="ECO:0000259" key="13">
    <source>
        <dbReference type="PROSITE" id="PS50023"/>
    </source>
</evidence>
<dbReference type="SMART" id="SM00132">
    <property type="entry name" value="LIM"/>
    <property type="match status" value="2"/>
</dbReference>
<feature type="compositionally biased region" description="Polar residues" evidence="12">
    <location>
        <begin position="245"/>
        <end position="255"/>
    </location>
</feature>
<evidence type="ECO:0000259" key="14">
    <source>
        <dbReference type="PROSITE" id="PS50071"/>
    </source>
</evidence>
<evidence type="ECO:0000256" key="3">
    <source>
        <dbReference type="ARBA" id="ARBA00022737"/>
    </source>
</evidence>
<dbReference type="InterPro" id="IPR001781">
    <property type="entry name" value="Znf_LIM"/>
</dbReference>
<protein>
    <submittedName>
        <fullName evidence="16">Uncharacterized protein</fullName>
    </submittedName>
</protein>
<evidence type="ECO:0000256" key="12">
    <source>
        <dbReference type="SAM" id="MobiDB-lite"/>
    </source>
</evidence>
<evidence type="ECO:0000256" key="11">
    <source>
        <dbReference type="RuleBase" id="RU000682"/>
    </source>
</evidence>
<dbReference type="InterPro" id="IPR050453">
    <property type="entry name" value="LIM_Homeobox_TF"/>
</dbReference>
<keyword evidence="6 9" id="KW-0238">DNA-binding</keyword>
<feature type="domain" description="LIM zinc-binding" evidence="13">
    <location>
        <begin position="26"/>
        <end position="85"/>
    </location>
</feature>
<keyword evidence="8 9" id="KW-0539">Nucleus</keyword>
<evidence type="ECO:0000256" key="1">
    <source>
        <dbReference type="ARBA" id="ARBA00004123"/>
    </source>
</evidence>
<keyword evidence="4 10" id="KW-0862">Zinc</keyword>
<accession>A0A914DIS4</accession>
<feature type="compositionally biased region" description="Low complexity" evidence="12">
    <location>
        <begin position="228"/>
        <end position="241"/>
    </location>
</feature>
<evidence type="ECO:0000313" key="15">
    <source>
        <dbReference type="Proteomes" id="UP000887540"/>
    </source>
</evidence>
<dbReference type="GO" id="GO:0000977">
    <property type="term" value="F:RNA polymerase II transcription regulatory region sequence-specific DNA binding"/>
    <property type="evidence" value="ECO:0007669"/>
    <property type="project" value="TreeGrafter"/>
</dbReference>
<evidence type="ECO:0000256" key="5">
    <source>
        <dbReference type="ARBA" id="ARBA00023038"/>
    </source>
</evidence>
<dbReference type="PROSITE" id="PS50071">
    <property type="entry name" value="HOMEOBOX_2"/>
    <property type="match status" value="1"/>
</dbReference>
<dbReference type="InterPro" id="IPR009057">
    <property type="entry name" value="Homeodomain-like_sf"/>
</dbReference>
<dbReference type="Pfam" id="PF00412">
    <property type="entry name" value="LIM"/>
    <property type="match status" value="2"/>
</dbReference>
<keyword evidence="2 10" id="KW-0479">Metal-binding</keyword>
<dbReference type="PROSITE" id="PS00027">
    <property type="entry name" value="HOMEOBOX_1"/>
    <property type="match status" value="1"/>
</dbReference>
<evidence type="ECO:0000256" key="2">
    <source>
        <dbReference type="ARBA" id="ARBA00022723"/>
    </source>
</evidence>
<comment type="subcellular location">
    <subcellularLocation>
        <location evidence="1 9 11">Nucleus</location>
    </subcellularLocation>
</comment>
<feature type="domain" description="LIM zinc-binding" evidence="13">
    <location>
        <begin position="91"/>
        <end position="155"/>
    </location>
</feature>
<keyword evidence="3" id="KW-0677">Repeat</keyword>
<dbReference type="CDD" id="cd00086">
    <property type="entry name" value="homeodomain"/>
    <property type="match status" value="1"/>
</dbReference>
<keyword evidence="15" id="KW-1185">Reference proteome</keyword>
<feature type="domain" description="Homeobox" evidence="14">
    <location>
        <begin position="159"/>
        <end position="219"/>
    </location>
</feature>
<feature type="DNA-binding region" description="Homeobox" evidence="9">
    <location>
        <begin position="161"/>
        <end position="220"/>
    </location>
</feature>
<dbReference type="GO" id="GO:0005634">
    <property type="term" value="C:nucleus"/>
    <property type="evidence" value="ECO:0007669"/>
    <property type="project" value="UniProtKB-SubCell"/>
</dbReference>
<dbReference type="InterPro" id="IPR017970">
    <property type="entry name" value="Homeobox_CS"/>
</dbReference>
<feature type="region of interest" description="Disordered" evidence="12">
    <location>
        <begin position="225"/>
        <end position="261"/>
    </location>
</feature>
<evidence type="ECO:0000256" key="7">
    <source>
        <dbReference type="ARBA" id="ARBA00023155"/>
    </source>
</evidence>
<dbReference type="FunFam" id="1.10.10.60:FF:000219">
    <property type="entry name" value="LIM/homeobox protein Lhx3"/>
    <property type="match status" value="1"/>
</dbReference>
<dbReference type="PANTHER" id="PTHR24208">
    <property type="entry name" value="LIM/HOMEOBOX PROTEIN LHX"/>
    <property type="match status" value="1"/>
</dbReference>
<dbReference type="PROSITE" id="PS00478">
    <property type="entry name" value="LIM_DOMAIN_1"/>
    <property type="match status" value="1"/>
</dbReference>
<evidence type="ECO:0000256" key="6">
    <source>
        <dbReference type="ARBA" id="ARBA00023125"/>
    </source>
</evidence>
<evidence type="ECO:0000256" key="9">
    <source>
        <dbReference type="PROSITE-ProRule" id="PRU00108"/>
    </source>
</evidence>
<dbReference type="GO" id="GO:0046872">
    <property type="term" value="F:metal ion binding"/>
    <property type="evidence" value="ECO:0007669"/>
    <property type="project" value="UniProtKB-KW"/>
</dbReference>
<evidence type="ECO:0000256" key="10">
    <source>
        <dbReference type="PROSITE-ProRule" id="PRU00125"/>
    </source>
</evidence>
<keyword evidence="5 10" id="KW-0440">LIM domain</keyword>
<organism evidence="15 16">
    <name type="scientific">Acrobeloides nanus</name>
    <dbReference type="NCBI Taxonomy" id="290746"/>
    <lineage>
        <taxon>Eukaryota</taxon>
        <taxon>Metazoa</taxon>
        <taxon>Ecdysozoa</taxon>
        <taxon>Nematoda</taxon>
        <taxon>Chromadorea</taxon>
        <taxon>Rhabditida</taxon>
        <taxon>Tylenchina</taxon>
        <taxon>Cephalobomorpha</taxon>
        <taxon>Cephaloboidea</taxon>
        <taxon>Cephalobidae</taxon>
        <taxon>Acrobeloides</taxon>
    </lineage>
</organism>
<dbReference type="Pfam" id="PF00046">
    <property type="entry name" value="Homeodomain"/>
    <property type="match status" value="1"/>
</dbReference>
<dbReference type="FunFam" id="2.10.110.10:FF:000136">
    <property type="entry name" value="LIM domain family"/>
    <property type="match status" value="1"/>
</dbReference>
<proteinExistence type="predicted"/>
<dbReference type="AlphaFoldDB" id="A0A914DIS4"/>
<evidence type="ECO:0000256" key="4">
    <source>
        <dbReference type="ARBA" id="ARBA00022833"/>
    </source>
</evidence>
<dbReference type="PROSITE" id="PS50023">
    <property type="entry name" value="LIM_DOMAIN_2"/>
    <property type="match status" value="2"/>
</dbReference>
<dbReference type="SUPFAM" id="SSF57716">
    <property type="entry name" value="Glucocorticoid receptor-like (DNA-binding domain)"/>
    <property type="match status" value="2"/>
</dbReference>